<evidence type="ECO:0000256" key="1">
    <source>
        <dbReference type="SAM" id="MobiDB-lite"/>
    </source>
</evidence>
<feature type="compositionally biased region" description="Polar residues" evidence="1">
    <location>
        <begin position="24"/>
        <end position="35"/>
    </location>
</feature>
<dbReference type="HOGENOM" id="CLU_1626518_0_0_1"/>
<sequence length="163" mass="17663">MAFAGKTTLNFASYKCLPDPNPSSPQSQRSTSGKTSRLGAGGGVGSGGGKRSGSHHSSHQIHEGAKESQRTGCHPFSGSQPGEEVELRKRRPRVGTGEPILRRTPDPDPGREFSEHLDKVFTGCICCLPLRFGWMQGLWKAGARRGDRILIGSDLHFKEIQPQ</sequence>
<dbReference type="EMBL" id="AEYP01079600">
    <property type="status" value="NOT_ANNOTATED_CDS"/>
    <property type="molecule type" value="Genomic_DNA"/>
</dbReference>
<evidence type="ECO:0000313" key="2">
    <source>
        <dbReference type="Ensembl" id="ENSMPUP00000008523.1"/>
    </source>
</evidence>
<feature type="compositionally biased region" description="Basic and acidic residues" evidence="1">
    <location>
        <begin position="100"/>
        <end position="112"/>
    </location>
</feature>
<organism evidence="2">
    <name type="scientific">Mustela putorius furo</name>
    <name type="common">European domestic ferret</name>
    <name type="synonym">Mustela furo</name>
    <dbReference type="NCBI Taxonomy" id="9669"/>
    <lineage>
        <taxon>Eukaryota</taxon>
        <taxon>Metazoa</taxon>
        <taxon>Chordata</taxon>
        <taxon>Craniata</taxon>
        <taxon>Vertebrata</taxon>
        <taxon>Euteleostomi</taxon>
        <taxon>Mammalia</taxon>
        <taxon>Eutheria</taxon>
        <taxon>Laurasiatheria</taxon>
        <taxon>Carnivora</taxon>
        <taxon>Caniformia</taxon>
        <taxon>Musteloidea</taxon>
        <taxon>Mustelidae</taxon>
        <taxon>Mustelinae</taxon>
        <taxon>Mustela</taxon>
    </lineage>
</organism>
<protein>
    <submittedName>
        <fullName evidence="2">Uncharacterized protein</fullName>
    </submittedName>
</protein>
<feature type="compositionally biased region" description="Gly residues" evidence="1">
    <location>
        <begin position="39"/>
        <end position="51"/>
    </location>
</feature>
<proteinExistence type="predicted"/>
<accession>M3YB16</accession>
<reference evidence="2" key="1">
    <citation type="submission" date="2024-06" db="UniProtKB">
        <authorList>
            <consortium name="Ensembl"/>
        </authorList>
    </citation>
    <scope>IDENTIFICATION</scope>
</reference>
<dbReference type="AlphaFoldDB" id="M3YB16"/>
<feature type="region of interest" description="Disordered" evidence="1">
    <location>
        <begin position="1"/>
        <end position="112"/>
    </location>
</feature>
<dbReference type="Ensembl" id="ENSMPUT00000008662.1">
    <property type="protein sequence ID" value="ENSMPUP00000008523.1"/>
    <property type="gene ID" value="ENSMPUG00000008591.1"/>
</dbReference>
<name>M3YB16_MUSPF</name>
<dbReference type="InParanoid" id="M3YB16"/>
<feature type="compositionally biased region" description="Basic and acidic residues" evidence="1">
    <location>
        <begin position="60"/>
        <end position="69"/>
    </location>
</feature>